<dbReference type="EMBL" id="MN740250">
    <property type="protein sequence ID" value="QHT96051.1"/>
    <property type="molecule type" value="Genomic_DNA"/>
</dbReference>
<accession>A0A6C0IS57</accession>
<proteinExistence type="predicted"/>
<protein>
    <submittedName>
        <fullName evidence="1">Uncharacterized protein</fullName>
    </submittedName>
</protein>
<organism evidence="1">
    <name type="scientific">viral metagenome</name>
    <dbReference type="NCBI Taxonomy" id="1070528"/>
    <lineage>
        <taxon>unclassified sequences</taxon>
        <taxon>metagenomes</taxon>
        <taxon>organismal metagenomes</taxon>
    </lineage>
</organism>
<dbReference type="AlphaFoldDB" id="A0A6C0IS57"/>
<reference evidence="1" key="1">
    <citation type="journal article" date="2020" name="Nature">
        <title>Giant virus diversity and host interactions through global metagenomics.</title>
        <authorList>
            <person name="Schulz F."/>
            <person name="Roux S."/>
            <person name="Paez-Espino D."/>
            <person name="Jungbluth S."/>
            <person name="Walsh D.A."/>
            <person name="Denef V.J."/>
            <person name="McMahon K.D."/>
            <person name="Konstantinidis K.T."/>
            <person name="Eloe-Fadrosh E.A."/>
            <person name="Kyrpides N.C."/>
            <person name="Woyke T."/>
        </authorList>
    </citation>
    <scope>NUCLEOTIDE SEQUENCE</scope>
    <source>
        <strain evidence="1">GVMAG-M-3300024301-20</strain>
    </source>
</reference>
<evidence type="ECO:0000313" key="1">
    <source>
        <dbReference type="EMBL" id="QHT96051.1"/>
    </source>
</evidence>
<sequence length="211" mass="23130">MSNSIGISFSTSSNGKSGFTTGGLGGLEAFIPGLGIPIYVNNNPSLGAYLGGGLKGRMPQPLIIHDNTHEFSKTRFLLRDAWNTTSYSGSSNPKRIVTPFRAVYNAGDLLSRQNFSCGGTCQAPQSRPNMRGLKQHFGHISNTCQADVFWSPSQMDLAVPASACNTKFVYDGSDYIKFKKDQAINRNYNDRSFGGDDYASSQSKWRAIRRY</sequence>
<name>A0A6C0IS57_9ZZZZ</name>